<dbReference type="Pfam" id="PF05065">
    <property type="entry name" value="Phage_capsid"/>
    <property type="match status" value="1"/>
</dbReference>
<evidence type="ECO:0000259" key="2">
    <source>
        <dbReference type="Pfam" id="PF05065"/>
    </source>
</evidence>
<evidence type="ECO:0000256" key="1">
    <source>
        <dbReference type="ARBA" id="ARBA00004328"/>
    </source>
</evidence>
<evidence type="ECO:0000313" key="3">
    <source>
        <dbReference type="EMBL" id="EHK84249.1"/>
    </source>
</evidence>
<dbReference type="Proteomes" id="UP000005064">
    <property type="component" value="Unassembled WGS sequence"/>
</dbReference>
<gene>
    <name evidence="3" type="ORF">AK37_08027</name>
</gene>
<dbReference type="AlphaFoldDB" id="H0JQ30"/>
<dbReference type="EMBL" id="AHBW01000036">
    <property type="protein sequence ID" value="EHK84249.1"/>
    <property type="molecule type" value="Genomic_DNA"/>
</dbReference>
<feature type="domain" description="Phage capsid-like C-terminal" evidence="2">
    <location>
        <begin position="50"/>
        <end position="272"/>
    </location>
</feature>
<sequence length="281" mass="29031">MATETTKTSTKAWSPDITAFAPSEAIPDALVLQTSTVVGRIEGDEPAVRVAYVDDADADFVAEGAEIPEDDPALSEVLVHTGKVAQLVRLSREQYAQAQTPQMLAESVRRAVTKRANLAYIAQAAPTAPAVTPPAGLVNVAGIEEGDAVASDLDALVDLIATLESNGATPSHILVDPIAWASLRKFKTGTGSAQTLLGAGTTDATKSLLDLPVIVTSALASGTGLVIDRSAIVSAVGDVQLATSSDVYFASDSIGIRCTFRFGANVVRPERIGSFTVTAPA</sequence>
<dbReference type="InterPro" id="IPR024455">
    <property type="entry name" value="Phage_capsid"/>
</dbReference>
<dbReference type="Gene3D" id="3.30.2320.10">
    <property type="entry name" value="hypothetical protein PF0899 domain"/>
    <property type="match status" value="1"/>
</dbReference>
<organism evidence="3 4">
    <name type="scientific">Rhodococcus pyridinivorans AK37</name>
    <dbReference type="NCBI Taxonomy" id="1114960"/>
    <lineage>
        <taxon>Bacteria</taxon>
        <taxon>Bacillati</taxon>
        <taxon>Actinomycetota</taxon>
        <taxon>Actinomycetes</taxon>
        <taxon>Mycobacteriales</taxon>
        <taxon>Nocardiaceae</taxon>
        <taxon>Rhodococcus</taxon>
    </lineage>
</organism>
<name>H0JQ30_9NOCA</name>
<proteinExistence type="predicted"/>
<comment type="subcellular location">
    <subcellularLocation>
        <location evidence="1">Virion</location>
    </subcellularLocation>
</comment>
<dbReference type="InterPro" id="IPR054612">
    <property type="entry name" value="Phage_capsid-like_C"/>
</dbReference>
<evidence type="ECO:0000313" key="4">
    <source>
        <dbReference type="Proteomes" id="UP000005064"/>
    </source>
</evidence>
<reference evidence="3 4" key="1">
    <citation type="submission" date="2011-12" db="EMBL/GenBank/DDBJ databases">
        <authorList>
            <person name="Kriszt B."/>
            <person name="Tancsics A."/>
            <person name="Cserhati M."/>
            <person name="Toth A."/>
            <person name="Nagy I."/>
            <person name="Horvath B."/>
            <person name="Tamura T."/>
            <person name="Kukolya J."/>
            <person name="Szoboszlay S."/>
        </authorList>
    </citation>
    <scope>NUCLEOTIDE SEQUENCE [LARGE SCALE GENOMIC DNA]</scope>
    <source>
        <strain evidence="3 4">AK37</strain>
    </source>
</reference>
<comment type="caution">
    <text evidence="3">The sequence shown here is derived from an EMBL/GenBank/DDBJ whole genome shotgun (WGS) entry which is preliminary data.</text>
</comment>
<accession>H0JQ30</accession>
<dbReference type="PATRIC" id="fig|1114960.4.peg.1621"/>
<protein>
    <recommendedName>
        <fullName evidence="2">Phage capsid-like C-terminal domain-containing protein</fullName>
    </recommendedName>
</protein>
<dbReference type="Gene3D" id="3.30.2400.10">
    <property type="entry name" value="Major capsid protein gp5"/>
    <property type="match status" value="1"/>
</dbReference>
<dbReference type="RefSeq" id="WP_006551578.1">
    <property type="nucleotide sequence ID" value="NZ_AHBW01000036.1"/>
</dbReference>
<dbReference type="NCBIfam" id="TIGR01554">
    <property type="entry name" value="major_cap_HK97"/>
    <property type="match status" value="1"/>
</dbReference>
<dbReference type="SUPFAM" id="SSF56563">
    <property type="entry name" value="Major capsid protein gp5"/>
    <property type="match status" value="1"/>
</dbReference>